<evidence type="ECO:0000313" key="16">
    <source>
        <dbReference type="Proteomes" id="UP000229730"/>
    </source>
</evidence>
<evidence type="ECO:0000256" key="5">
    <source>
        <dbReference type="ARBA" id="ARBA00022692"/>
    </source>
</evidence>
<gene>
    <name evidence="15" type="ORF">CRD36_00525</name>
</gene>
<comment type="similarity">
    <text evidence="11 12">Belongs to the TonB-dependent receptor family.</text>
</comment>
<evidence type="ECO:0000256" key="11">
    <source>
        <dbReference type="PROSITE-ProRule" id="PRU01360"/>
    </source>
</evidence>
<feature type="domain" description="Secretin/TonB short N-terminal" evidence="14">
    <location>
        <begin position="80"/>
        <end position="131"/>
    </location>
</feature>
<evidence type="ECO:0000256" key="7">
    <source>
        <dbReference type="ARBA" id="ARBA00023065"/>
    </source>
</evidence>
<evidence type="ECO:0000256" key="9">
    <source>
        <dbReference type="ARBA" id="ARBA00023136"/>
    </source>
</evidence>
<comment type="caution">
    <text evidence="15">The sequence shown here is derived from an EMBL/GenBank/DDBJ whole genome shotgun (WGS) entry which is preliminary data.</text>
</comment>
<keyword evidence="16" id="KW-1185">Reference proteome</keyword>
<keyword evidence="2 11" id="KW-0813">Transport</keyword>
<evidence type="ECO:0000259" key="14">
    <source>
        <dbReference type="SMART" id="SM00965"/>
    </source>
</evidence>
<dbReference type="RefSeq" id="WP_099470785.1">
    <property type="nucleotide sequence ID" value="NZ_CP041025.1"/>
</dbReference>
<dbReference type="Gene3D" id="2.40.170.20">
    <property type="entry name" value="TonB-dependent receptor, beta-barrel domain"/>
    <property type="match status" value="1"/>
</dbReference>
<dbReference type="InParanoid" id="A0A2G4YVP4"/>
<dbReference type="EMBL" id="PDEM01000007">
    <property type="protein sequence ID" value="PHZ86408.1"/>
    <property type="molecule type" value="Genomic_DNA"/>
</dbReference>
<keyword evidence="4" id="KW-0410">Iron transport</keyword>
<dbReference type="OrthoDB" id="9760333at2"/>
<dbReference type="InterPro" id="IPR011662">
    <property type="entry name" value="Secretin/TonB_short_N"/>
</dbReference>
<sequence>MIALFGTVLTEIMKAGGGFFGGGACAGRRIRVMACVLPVLLSVGQVHGAAPEKLHSRVPFDQPAQPLDKALLDFTLQTDIQIISKTSDLGGMKSRSLRGRFKPLEALVQILRGSGLKFAVAGQNTIVVGRNVHLLSSQNPEAEPSEKSGKELSEEDKGGDPKALLEEVIVTALKRVQNLQDVPVHMQVLDKDQLTQSNLNRMEDLVVLLPTVTFTQRRGYDQSNYRIRGVGTQILGAGVEPGVATFIDGVVMARGGAALNDLPDVERVEILNGPQGTLFGKNASAGSLNIITKSPNRQNAEASFSTRATSDEEYGVKFSFSGPLGATLAYRFSGSFSDWDGNVKNIITGNDVNGVTAKSLRGKLQWSARENVDVLLSADYSRQNTECCARITREDRLGLYIDPAIAGDARPGGGTADILGVPIGPMADRIAHNRDPFVISTNYGASLTANMDLGTHTLTSISAYRVWEALNSWDNDLLPINFHRQQRSERSADWATQEFRLASPTDGYFDYLLGLYFYKTATDALEYADRKYVNIDLDQIIFVQSKIENENLAFFGHVNYHPTEKLKLFGGFRVLYDQITGTARRGGRDLAPDGRVLMDHSTPEVHNSKSEIALVMKTGLQYDFTDSLNGYVTYGRGYKGRGFGVEFGFDPQRFVESEPIDAERSTSLEAGLKATYFDRRLKLVVTAYHTRIEGLQLGLRDLRGIANLLGSVPETSVRGAEIGLVGRVTHGLTLSGGIAYNNARFDDFTNGLCYLGQTEAEKCFSGAQDLSGHVLENAPRWKGVLSLRYAREIGGLGAYGYLQASYRRQSAVFLSDDADPGSIQDAYGIMDLSLGLYAEDERYHFSLFVKNLFDQKYVAGVSANSADGGGVIIHTVPRDFKRYIGMAVNVNF</sequence>
<accession>A0A2G4YVP4</accession>
<dbReference type="Pfam" id="PF00593">
    <property type="entry name" value="TonB_dep_Rec_b-barrel"/>
    <property type="match status" value="1"/>
</dbReference>
<dbReference type="AlphaFoldDB" id="A0A2G4YVP4"/>
<dbReference type="InterPro" id="IPR000531">
    <property type="entry name" value="Beta-barrel_TonB"/>
</dbReference>
<feature type="region of interest" description="Disordered" evidence="13">
    <location>
        <begin position="137"/>
        <end position="160"/>
    </location>
</feature>
<keyword evidence="3 11" id="KW-1134">Transmembrane beta strand</keyword>
<keyword evidence="10 11" id="KW-0998">Cell outer membrane</keyword>
<proteinExistence type="inferred from homology"/>
<evidence type="ECO:0000256" key="8">
    <source>
        <dbReference type="ARBA" id="ARBA00023077"/>
    </source>
</evidence>
<dbReference type="PANTHER" id="PTHR32552:SF81">
    <property type="entry name" value="TONB-DEPENDENT OUTER MEMBRANE RECEPTOR"/>
    <property type="match status" value="1"/>
</dbReference>
<evidence type="ECO:0000256" key="6">
    <source>
        <dbReference type="ARBA" id="ARBA00023004"/>
    </source>
</evidence>
<comment type="subcellular location">
    <subcellularLocation>
        <location evidence="1 11">Cell outer membrane</location>
        <topology evidence="1 11">Multi-pass membrane protein</topology>
    </subcellularLocation>
</comment>
<dbReference type="SUPFAM" id="SSF56935">
    <property type="entry name" value="Porins"/>
    <property type="match status" value="1"/>
</dbReference>
<evidence type="ECO:0000256" key="3">
    <source>
        <dbReference type="ARBA" id="ARBA00022452"/>
    </source>
</evidence>
<dbReference type="Proteomes" id="UP000229730">
    <property type="component" value="Unassembled WGS sequence"/>
</dbReference>
<dbReference type="Gene3D" id="3.55.50.30">
    <property type="match status" value="1"/>
</dbReference>
<dbReference type="Pfam" id="PF07715">
    <property type="entry name" value="Plug"/>
    <property type="match status" value="1"/>
</dbReference>
<keyword evidence="9 11" id="KW-0472">Membrane</keyword>
<keyword evidence="5 11" id="KW-0812">Transmembrane</keyword>
<protein>
    <recommendedName>
        <fullName evidence="14">Secretin/TonB short N-terminal domain-containing protein</fullName>
    </recommendedName>
</protein>
<evidence type="ECO:0000256" key="2">
    <source>
        <dbReference type="ARBA" id="ARBA00022448"/>
    </source>
</evidence>
<dbReference type="InterPro" id="IPR012910">
    <property type="entry name" value="Plug_dom"/>
</dbReference>
<evidence type="ECO:0000256" key="4">
    <source>
        <dbReference type="ARBA" id="ARBA00022496"/>
    </source>
</evidence>
<dbReference type="GO" id="GO:0009279">
    <property type="term" value="C:cell outer membrane"/>
    <property type="evidence" value="ECO:0007669"/>
    <property type="project" value="UniProtKB-SubCell"/>
</dbReference>
<dbReference type="InterPro" id="IPR039426">
    <property type="entry name" value="TonB-dep_rcpt-like"/>
</dbReference>
<evidence type="ECO:0000256" key="10">
    <source>
        <dbReference type="ARBA" id="ARBA00023237"/>
    </source>
</evidence>
<keyword evidence="8 12" id="KW-0798">TonB box</keyword>
<keyword evidence="6" id="KW-0408">Iron</keyword>
<feature type="compositionally biased region" description="Basic and acidic residues" evidence="13">
    <location>
        <begin position="144"/>
        <end position="160"/>
    </location>
</feature>
<reference evidence="15 16" key="1">
    <citation type="submission" date="2017-10" db="EMBL/GenBank/DDBJ databases">
        <title>Frigbacter circumglobatus gen. nov. sp. nov., isolated from sediment cultured in situ.</title>
        <authorList>
            <person name="Zhao Z."/>
        </authorList>
    </citation>
    <scope>NUCLEOTIDE SEQUENCE [LARGE SCALE GENOMIC DNA]</scope>
    <source>
        <strain evidence="15 16">ZYL</strain>
    </source>
</reference>
<evidence type="ECO:0000256" key="1">
    <source>
        <dbReference type="ARBA" id="ARBA00004571"/>
    </source>
</evidence>
<evidence type="ECO:0000313" key="15">
    <source>
        <dbReference type="EMBL" id="PHZ86408.1"/>
    </source>
</evidence>
<evidence type="ECO:0000256" key="13">
    <source>
        <dbReference type="SAM" id="MobiDB-lite"/>
    </source>
</evidence>
<dbReference type="PROSITE" id="PS52016">
    <property type="entry name" value="TONB_DEPENDENT_REC_3"/>
    <property type="match status" value="1"/>
</dbReference>
<name>A0A2G4YVP4_9PROT</name>
<evidence type="ECO:0000256" key="12">
    <source>
        <dbReference type="RuleBase" id="RU003357"/>
    </source>
</evidence>
<keyword evidence="7" id="KW-0406">Ion transport</keyword>
<dbReference type="InterPro" id="IPR036942">
    <property type="entry name" value="Beta-barrel_TonB_sf"/>
</dbReference>
<organism evidence="15 16">
    <name type="scientific">Paremcibacter congregatus</name>
    <dbReference type="NCBI Taxonomy" id="2043170"/>
    <lineage>
        <taxon>Bacteria</taxon>
        <taxon>Pseudomonadati</taxon>
        <taxon>Pseudomonadota</taxon>
        <taxon>Alphaproteobacteria</taxon>
        <taxon>Emcibacterales</taxon>
        <taxon>Emcibacteraceae</taxon>
        <taxon>Paremcibacter</taxon>
    </lineage>
</organism>
<dbReference type="GO" id="GO:0006826">
    <property type="term" value="P:iron ion transport"/>
    <property type="evidence" value="ECO:0007669"/>
    <property type="project" value="UniProtKB-KW"/>
</dbReference>
<dbReference type="PANTHER" id="PTHR32552">
    <property type="entry name" value="FERRICHROME IRON RECEPTOR-RELATED"/>
    <property type="match status" value="1"/>
</dbReference>
<dbReference type="SMART" id="SM00965">
    <property type="entry name" value="STN"/>
    <property type="match status" value="1"/>
</dbReference>